<sequence length="265" mass="28205">MTGNLSLERGLAVLDLLKDTDEPIGVRDLSRRLDQSAAAVQRALNTLASYGYVEQIAESRRYRLGHSVLALARYILRKDRLIGLAETELQALAAEGCFNAFLAVRRGDRGLYLLTVQSKSPVVIRSSPGETFPLHSTALGKALLMELSAKDVIGVLGEGPLERLTPRTVTETSKLVVQINASEGIGYTTSIDENFAGLIAIGAPVRDASRAIVAGISVAYPRSVGPHVEIAEVGETVMAAATRISASLGYRGATSHQTEDPSHAA</sequence>
<accession>A0A8E3B2N4</accession>
<dbReference type="Gene3D" id="1.10.10.10">
    <property type="entry name" value="Winged helix-like DNA-binding domain superfamily/Winged helix DNA-binding domain"/>
    <property type="match status" value="1"/>
</dbReference>
<dbReference type="InterPro" id="IPR036390">
    <property type="entry name" value="WH_DNA-bd_sf"/>
</dbReference>
<dbReference type="PANTHER" id="PTHR30136">
    <property type="entry name" value="HELIX-TURN-HELIX TRANSCRIPTIONAL REGULATOR, ICLR FAMILY"/>
    <property type="match status" value="1"/>
</dbReference>
<reference evidence="6 7" key="1">
    <citation type="submission" date="2018-05" db="EMBL/GenBank/DDBJ databases">
        <title>Genomic Encyclopedia of Type Strains, Phase IV (KMG-IV): sequencing the most valuable type-strain genomes for metagenomic binning, comparative biology and taxonomic classification.</title>
        <authorList>
            <person name="Goeker M."/>
        </authorList>
    </citation>
    <scope>NUCLEOTIDE SEQUENCE [LARGE SCALE GENOMIC DNA]</scope>
    <source>
        <strain evidence="6 7">DSM 2626</strain>
    </source>
</reference>
<evidence type="ECO:0000256" key="3">
    <source>
        <dbReference type="ARBA" id="ARBA00023163"/>
    </source>
</evidence>
<organism evidence="6 7">
    <name type="scientific">Rhizobium loti</name>
    <name type="common">Mesorhizobium loti</name>
    <dbReference type="NCBI Taxonomy" id="381"/>
    <lineage>
        <taxon>Bacteria</taxon>
        <taxon>Pseudomonadati</taxon>
        <taxon>Pseudomonadota</taxon>
        <taxon>Alphaproteobacteria</taxon>
        <taxon>Hyphomicrobiales</taxon>
        <taxon>Phyllobacteriaceae</taxon>
        <taxon>Mesorhizobium</taxon>
    </lineage>
</organism>
<dbReference type="Pfam" id="PF09339">
    <property type="entry name" value="HTH_IclR"/>
    <property type="match status" value="1"/>
</dbReference>
<dbReference type="InterPro" id="IPR050707">
    <property type="entry name" value="HTH_MetabolicPath_Reg"/>
</dbReference>
<evidence type="ECO:0000256" key="1">
    <source>
        <dbReference type="ARBA" id="ARBA00023015"/>
    </source>
</evidence>
<dbReference type="AlphaFoldDB" id="A0A8E3B2N4"/>
<dbReference type="GO" id="GO:0003700">
    <property type="term" value="F:DNA-binding transcription factor activity"/>
    <property type="evidence" value="ECO:0007669"/>
    <property type="project" value="TreeGrafter"/>
</dbReference>
<dbReference type="Proteomes" id="UP000245631">
    <property type="component" value="Unassembled WGS sequence"/>
</dbReference>
<proteinExistence type="predicted"/>
<dbReference type="PANTHER" id="PTHR30136:SF24">
    <property type="entry name" value="HTH-TYPE TRANSCRIPTIONAL REPRESSOR ALLR"/>
    <property type="match status" value="1"/>
</dbReference>
<evidence type="ECO:0000313" key="7">
    <source>
        <dbReference type="Proteomes" id="UP000245631"/>
    </source>
</evidence>
<keyword evidence="3" id="KW-0804">Transcription</keyword>
<evidence type="ECO:0000256" key="2">
    <source>
        <dbReference type="ARBA" id="ARBA00023125"/>
    </source>
</evidence>
<dbReference type="EMBL" id="QGGH01000013">
    <property type="protein sequence ID" value="PWJ88034.1"/>
    <property type="molecule type" value="Genomic_DNA"/>
</dbReference>
<dbReference type="GO" id="GO:0045892">
    <property type="term" value="P:negative regulation of DNA-templated transcription"/>
    <property type="evidence" value="ECO:0007669"/>
    <property type="project" value="TreeGrafter"/>
</dbReference>
<feature type="domain" description="HTH iclR-type" evidence="4">
    <location>
        <begin position="4"/>
        <end position="66"/>
    </location>
</feature>
<dbReference type="GO" id="GO:0003677">
    <property type="term" value="F:DNA binding"/>
    <property type="evidence" value="ECO:0007669"/>
    <property type="project" value="UniProtKB-KW"/>
</dbReference>
<feature type="domain" description="IclR-ED" evidence="5">
    <location>
        <begin position="67"/>
        <end position="250"/>
    </location>
</feature>
<name>A0A8E3B2N4_RHILI</name>
<dbReference type="SUPFAM" id="SSF46785">
    <property type="entry name" value="Winged helix' DNA-binding domain"/>
    <property type="match status" value="1"/>
</dbReference>
<dbReference type="InterPro" id="IPR014757">
    <property type="entry name" value="Tscrpt_reg_IclR_C"/>
</dbReference>
<dbReference type="PROSITE" id="PS51078">
    <property type="entry name" value="ICLR_ED"/>
    <property type="match status" value="1"/>
</dbReference>
<protein>
    <submittedName>
        <fullName evidence="6">IclR family transcriptional regulator</fullName>
    </submittedName>
</protein>
<keyword evidence="2" id="KW-0238">DNA-binding</keyword>
<dbReference type="PROSITE" id="PS51077">
    <property type="entry name" value="HTH_ICLR"/>
    <property type="match status" value="1"/>
</dbReference>
<dbReference type="SMART" id="SM00346">
    <property type="entry name" value="HTH_ICLR"/>
    <property type="match status" value="1"/>
</dbReference>
<gene>
    <name evidence="6" type="ORF">C8D77_113123</name>
</gene>
<keyword evidence="1" id="KW-0805">Transcription regulation</keyword>
<dbReference type="InterPro" id="IPR005471">
    <property type="entry name" value="Tscrpt_reg_IclR_N"/>
</dbReference>
<evidence type="ECO:0000313" key="6">
    <source>
        <dbReference type="EMBL" id="PWJ88034.1"/>
    </source>
</evidence>
<dbReference type="Gene3D" id="3.30.450.40">
    <property type="match status" value="1"/>
</dbReference>
<comment type="caution">
    <text evidence="6">The sequence shown here is derived from an EMBL/GenBank/DDBJ whole genome shotgun (WGS) entry which is preliminary data.</text>
</comment>
<evidence type="ECO:0000259" key="4">
    <source>
        <dbReference type="PROSITE" id="PS51077"/>
    </source>
</evidence>
<dbReference type="Pfam" id="PF01614">
    <property type="entry name" value="IclR_C"/>
    <property type="match status" value="1"/>
</dbReference>
<evidence type="ECO:0000259" key="5">
    <source>
        <dbReference type="PROSITE" id="PS51078"/>
    </source>
</evidence>
<dbReference type="InterPro" id="IPR036388">
    <property type="entry name" value="WH-like_DNA-bd_sf"/>
</dbReference>
<dbReference type="SUPFAM" id="SSF55781">
    <property type="entry name" value="GAF domain-like"/>
    <property type="match status" value="1"/>
</dbReference>
<dbReference type="InterPro" id="IPR029016">
    <property type="entry name" value="GAF-like_dom_sf"/>
</dbReference>